<evidence type="ECO:0000256" key="1">
    <source>
        <dbReference type="SAM" id="MobiDB-lite"/>
    </source>
</evidence>
<proteinExistence type="predicted"/>
<dbReference type="EMBL" id="HBGA01072487">
    <property type="protein sequence ID" value="CAD9015968.1"/>
    <property type="molecule type" value="Transcribed_RNA"/>
</dbReference>
<organism evidence="2">
    <name type="scientific">Eutreptiella gymnastica</name>
    <dbReference type="NCBI Taxonomy" id="73025"/>
    <lineage>
        <taxon>Eukaryota</taxon>
        <taxon>Discoba</taxon>
        <taxon>Euglenozoa</taxon>
        <taxon>Euglenida</taxon>
        <taxon>Spirocuta</taxon>
        <taxon>Euglenophyceae</taxon>
        <taxon>Eutreptiales</taxon>
        <taxon>Eutreptiaceae</taxon>
        <taxon>Eutreptiella</taxon>
    </lineage>
</organism>
<protein>
    <submittedName>
        <fullName evidence="2">Uncharacterized protein</fullName>
    </submittedName>
</protein>
<dbReference type="AlphaFoldDB" id="A0A7S1IKW9"/>
<gene>
    <name evidence="2" type="ORF">EGYM00392_LOCUS27077</name>
</gene>
<accession>A0A7S1IKW9</accession>
<evidence type="ECO:0000313" key="2">
    <source>
        <dbReference type="EMBL" id="CAD9015968.1"/>
    </source>
</evidence>
<name>A0A7S1IKW9_9EUGL</name>
<feature type="region of interest" description="Disordered" evidence="1">
    <location>
        <begin position="93"/>
        <end position="125"/>
    </location>
</feature>
<reference evidence="2" key="1">
    <citation type="submission" date="2021-01" db="EMBL/GenBank/DDBJ databases">
        <authorList>
            <person name="Corre E."/>
            <person name="Pelletier E."/>
            <person name="Niang G."/>
            <person name="Scheremetjew M."/>
            <person name="Finn R."/>
            <person name="Kale V."/>
            <person name="Holt S."/>
            <person name="Cochrane G."/>
            <person name="Meng A."/>
            <person name="Brown T."/>
            <person name="Cohen L."/>
        </authorList>
    </citation>
    <scope>NUCLEOTIDE SEQUENCE</scope>
    <source>
        <strain evidence="2">NIES-381</strain>
    </source>
</reference>
<sequence length="125" mass="14371">MWSTEGVGRRMTDLYDTATQHTKYWESFRRVSQLCQPARCKNHSATSWTDWHVPAVVKNWRCRFGDHWSATPTDSSCTKASITRLRLQIDAAQGTSRWQKKTPTGQTKMGQMYPNNGEYNGVQSP</sequence>